<dbReference type="Proteomes" id="UP000016648">
    <property type="component" value="Unassembled WGS sequence"/>
</dbReference>
<dbReference type="PRINTS" id="PR00369">
    <property type="entry name" value="FLAVODOXIN"/>
</dbReference>
<dbReference type="InterPro" id="IPR029039">
    <property type="entry name" value="Flavoprotein-like_sf"/>
</dbReference>
<keyword evidence="6 7" id="KW-0249">Electron transport</keyword>
<evidence type="ECO:0000256" key="1">
    <source>
        <dbReference type="ARBA" id="ARBA00001917"/>
    </source>
</evidence>
<gene>
    <name evidence="9" type="ORF">HMPREF9135_0704</name>
</gene>
<dbReference type="PATRIC" id="fig|1115809.3.peg.1712"/>
<dbReference type="InterPro" id="IPR010086">
    <property type="entry name" value="Flavodoxin_lc"/>
</dbReference>
<keyword evidence="10" id="KW-1185">Reference proteome</keyword>
<comment type="cofactor">
    <cofactor evidence="1 7">
        <name>FMN</name>
        <dbReference type="ChEBI" id="CHEBI:58210"/>
    </cofactor>
</comment>
<dbReference type="GO" id="GO:0010181">
    <property type="term" value="F:FMN binding"/>
    <property type="evidence" value="ECO:0007669"/>
    <property type="project" value="UniProtKB-UniRule"/>
</dbReference>
<keyword evidence="5 7" id="KW-0288">FMN</keyword>
<evidence type="ECO:0000256" key="6">
    <source>
        <dbReference type="ARBA" id="ARBA00022982"/>
    </source>
</evidence>
<dbReference type="RefSeq" id="WP_021590095.1">
    <property type="nucleotide sequence ID" value="NZ_AWEY01000032.1"/>
</dbReference>
<protein>
    <recommendedName>
        <fullName evidence="7">Flavodoxin</fullName>
    </recommendedName>
</protein>
<name>U2NLM9_9BACT</name>
<keyword evidence="4 7" id="KW-0285">Flavoprotein</keyword>
<reference evidence="9 10" key="1">
    <citation type="submission" date="2013-08" db="EMBL/GenBank/DDBJ databases">
        <authorList>
            <person name="Durkin A.S."/>
            <person name="Haft D.R."/>
            <person name="McCorrison J."/>
            <person name="Torralba M."/>
            <person name="Gillis M."/>
            <person name="Haft D.H."/>
            <person name="Methe B."/>
            <person name="Sutton G."/>
            <person name="Nelson K.E."/>
        </authorList>
    </citation>
    <scope>NUCLEOTIDE SEQUENCE [LARGE SCALE GENOMIC DNA]</scope>
    <source>
        <strain evidence="9 10">F0067</strain>
    </source>
</reference>
<dbReference type="PANTHER" id="PTHR42809">
    <property type="entry name" value="FLAVODOXIN 2"/>
    <property type="match status" value="1"/>
</dbReference>
<evidence type="ECO:0000256" key="2">
    <source>
        <dbReference type="ARBA" id="ARBA00005267"/>
    </source>
</evidence>
<proteinExistence type="inferred from homology"/>
<accession>U2NLM9</accession>
<evidence type="ECO:0000256" key="5">
    <source>
        <dbReference type="ARBA" id="ARBA00022643"/>
    </source>
</evidence>
<dbReference type="SUPFAM" id="SSF52218">
    <property type="entry name" value="Flavoproteins"/>
    <property type="match status" value="1"/>
</dbReference>
<feature type="domain" description="Flavodoxin-like" evidence="8">
    <location>
        <begin position="4"/>
        <end position="164"/>
    </location>
</feature>
<dbReference type="InterPro" id="IPR050619">
    <property type="entry name" value="Flavodoxin"/>
</dbReference>
<dbReference type="NCBIfam" id="NF006738">
    <property type="entry name" value="PRK09267.1-4"/>
    <property type="match status" value="1"/>
</dbReference>
<dbReference type="PROSITE" id="PS50902">
    <property type="entry name" value="FLAVODOXIN_LIKE"/>
    <property type="match status" value="1"/>
</dbReference>
<evidence type="ECO:0000256" key="4">
    <source>
        <dbReference type="ARBA" id="ARBA00022630"/>
    </source>
</evidence>
<dbReference type="GO" id="GO:0009055">
    <property type="term" value="F:electron transfer activity"/>
    <property type="evidence" value="ECO:0007669"/>
    <property type="project" value="UniProtKB-UniRule"/>
</dbReference>
<dbReference type="PANTHER" id="PTHR42809:SF1">
    <property type="entry name" value="FLAVODOXIN 1"/>
    <property type="match status" value="1"/>
</dbReference>
<dbReference type="PIRSF" id="PIRSF038996">
    <property type="entry name" value="FldA"/>
    <property type="match status" value="1"/>
</dbReference>
<dbReference type="Gene3D" id="3.40.50.360">
    <property type="match status" value="1"/>
</dbReference>
<dbReference type="InterPro" id="IPR008254">
    <property type="entry name" value="Flavodoxin/NO_synth"/>
</dbReference>
<keyword evidence="3 7" id="KW-0813">Transport</keyword>
<organism evidence="9 10">
    <name type="scientific">Segatella baroniae F0067</name>
    <dbReference type="NCBI Taxonomy" id="1115809"/>
    <lineage>
        <taxon>Bacteria</taxon>
        <taxon>Pseudomonadati</taxon>
        <taxon>Bacteroidota</taxon>
        <taxon>Bacteroidia</taxon>
        <taxon>Bacteroidales</taxon>
        <taxon>Prevotellaceae</taxon>
        <taxon>Segatella</taxon>
    </lineage>
</organism>
<dbReference type="AlphaFoldDB" id="U2NLM9"/>
<comment type="function">
    <text evidence="7">Low-potential electron donor to a number of redox enzymes.</text>
</comment>
<comment type="caution">
    <text evidence="9">The sequence shown here is derived from an EMBL/GenBank/DDBJ whole genome shotgun (WGS) entry which is preliminary data.</text>
</comment>
<evidence type="ECO:0000256" key="3">
    <source>
        <dbReference type="ARBA" id="ARBA00022448"/>
    </source>
</evidence>
<dbReference type="NCBIfam" id="NF006739">
    <property type="entry name" value="PRK09267.1-5"/>
    <property type="match status" value="1"/>
</dbReference>
<evidence type="ECO:0000313" key="10">
    <source>
        <dbReference type="Proteomes" id="UP000016648"/>
    </source>
</evidence>
<dbReference type="NCBIfam" id="TIGR01752">
    <property type="entry name" value="flav_long"/>
    <property type="match status" value="1"/>
</dbReference>
<comment type="similarity">
    <text evidence="2 7">Belongs to the flavodoxin family.</text>
</comment>
<sequence>MNKTCIIYGSSTGTCEELASRIAGKLGVDSSDVLEAASISSEQLDGYQNLILGTSTWGAGELQDDWYDGVAVIKKSNLSGKTVAIFGCGDSEGYSDTFCGGMAELYNAAKEAGANVIGSVSTDGYTYDDSEAVVDGKFVGLALDEVNEDNKTDERIDAWVSEIAPKL</sequence>
<evidence type="ECO:0000313" key="9">
    <source>
        <dbReference type="EMBL" id="ERK38960.1"/>
    </source>
</evidence>
<dbReference type="EMBL" id="AWEY01000032">
    <property type="protein sequence ID" value="ERK38960.1"/>
    <property type="molecule type" value="Genomic_DNA"/>
</dbReference>
<dbReference type="Pfam" id="PF00258">
    <property type="entry name" value="Flavodoxin_1"/>
    <property type="match status" value="1"/>
</dbReference>
<dbReference type="InterPro" id="IPR001094">
    <property type="entry name" value="Flavdoxin-like"/>
</dbReference>
<evidence type="ECO:0000259" key="8">
    <source>
        <dbReference type="PROSITE" id="PS50902"/>
    </source>
</evidence>
<evidence type="ECO:0000256" key="7">
    <source>
        <dbReference type="PIRNR" id="PIRNR038996"/>
    </source>
</evidence>